<organism evidence="3 4">
    <name type="scientific">Spirosoma telluris</name>
    <dbReference type="NCBI Taxonomy" id="2183553"/>
    <lineage>
        <taxon>Bacteria</taxon>
        <taxon>Pseudomonadati</taxon>
        <taxon>Bacteroidota</taxon>
        <taxon>Cytophagia</taxon>
        <taxon>Cytophagales</taxon>
        <taxon>Cytophagaceae</taxon>
        <taxon>Spirosoma</taxon>
    </lineage>
</organism>
<gene>
    <name evidence="3" type="ORF">HMF3257_24530</name>
</gene>
<evidence type="ECO:0000313" key="4">
    <source>
        <dbReference type="Proteomes" id="UP000249016"/>
    </source>
</evidence>
<keyword evidence="4" id="KW-1185">Reference proteome</keyword>
<dbReference type="Proteomes" id="UP000249016">
    <property type="component" value="Unassembled WGS sequence"/>
</dbReference>
<dbReference type="AlphaFoldDB" id="A0A327NRF9"/>
<evidence type="ECO:0000313" key="3">
    <source>
        <dbReference type="EMBL" id="RAI76536.1"/>
    </source>
</evidence>
<comment type="caution">
    <text evidence="3">The sequence shown here is derived from an EMBL/GenBank/DDBJ whole genome shotgun (WGS) entry which is preliminary data.</text>
</comment>
<keyword evidence="2" id="KW-0812">Transmembrane</keyword>
<keyword evidence="2" id="KW-0472">Membrane</keyword>
<protein>
    <submittedName>
        <fullName evidence="3">Uncharacterized protein</fullName>
    </submittedName>
</protein>
<evidence type="ECO:0000256" key="2">
    <source>
        <dbReference type="SAM" id="Phobius"/>
    </source>
</evidence>
<feature type="compositionally biased region" description="Polar residues" evidence="1">
    <location>
        <begin position="9"/>
        <end position="19"/>
    </location>
</feature>
<dbReference type="RefSeq" id="WP_111346290.1">
    <property type="nucleotide sequence ID" value="NZ_QLII01000001.1"/>
</dbReference>
<dbReference type="EMBL" id="QLII01000001">
    <property type="protein sequence ID" value="RAI76536.1"/>
    <property type="molecule type" value="Genomic_DNA"/>
</dbReference>
<evidence type="ECO:0000256" key="1">
    <source>
        <dbReference type="SAM" id="MobiDB-lite"/>
    </source>
</evidence>
<feature type="transmembrane region" description="Helical" evidence="2">
    <location>
        <begin position="53"/>
        <end position="74"/>
    </location>
</feature>
<keyword evidence="2" id="KW-1133">Transmembrane helix</keyword>
<sequence>MKPKPKGRSTGQPAKTSPKSGLDATPPIHQSVKQAVEPGVPAKVTRPIQLPPAVRYILIGVLTLLILGPAYWYYRLVLENAVNVPLKTILTVR</sequence>
<name>A0A327NRF9_9BACT</name>
<accession>A0A327NRF9</accession>
<feature type="region of interest" description="Disordered" evidence="1">
    <location>
        <begin position="1"/>
        <end position="30"/>
    </location>
</feature>
<proteinExistence type="predicted"/>
<reference evidence="3 4" key="1">
    <citation type="submission" date="2018-06" db="EMBL/GenBank/DDBJ databases">
        <title>Spirosoma sp. HMF3257 Genome sequencing and assembly.</title>
        <authorList>
            <person name="Kang H."/>
            <person name="Cha I."/>
            <person name="Kim H."/>
            <person name="Kang J."/>
            <person name="Joh K."/>
        </authorList>
    </citation>
    <scope>NUCLEOTIDE SEQUENCE [LARGE SCALE GENOMIC DNA]</scope>
    <source>
        <strain evidence="3 4">HMF3257</strain>
    </source>
</reference>